<dbReference type="Pfam" id="PF02874">
    <property type="entry name" value="ATP-synt_ab_N"/>
    <property type="match status" value="1"/>
</dbReference>
<keyword evidence="6" id="KW-0653">Protein transport</keyword>
<dbReference type="AlphaFoldDB" id="A0A3M2HR95"/>
<comment type="subcellular location">
    <subcellularLocation>
        <location evidence="1">Cytoplasm</location>
    </subcellularLocation>
</comment>
<dbReference type="OrthoDB" id="9148544at2"/>
<keyword evidence="13" id="KW-1185">Reference proteome</keyword>
<dbReference type="EC" id="7.4.2.8" evidence="9"/>
<dbReference type="GO" id="GO:0046933">
    <property type="term" value="F:proton-transporting ATP synthase activity, rotational mechanism"/>
    <property type="evidence" value="ECO:0007669"/>
    <property type="project" value="TreeGrafter"/>
</dbReference>
<dbReference type="GO" id="GO:0030257">
    <property type="term" value="C:type III protein secretion system complex"/>
    <property type="evidence" value="ECO:0007669"/>
    <property type="project" value="InterPro"/>
</dbReference>
<dbReference type="EMBL" id="RFFM01000002">
    <property type="protein sequence ID" value="RMH89859.1"/>
    <property type="molecule type" value="Genomic_DNA"/>
</dbReference>
<comment type="caution">
    <text evidence="12">The sequence shown here is derived from an EMBL/GenBank/DDBJ whole genome shotgun (WGS) entry which is preliminary data.</text>
</comment>
<dbReference type="Proteomes" id="UP000269774">
    <property type="component" value="Unassembled WGS sequence"/>
</dbReference>
<reference evidence="12 13" key="1">
    <citation type="submission" date="2018-10" db="EMBL/GenBank/DDBJ databases">
        <title>Pseudomonas zhaodongensis NEAU-ST5-21(T) genome.</title>
        <authorList>
            <person name="Peng J."/>
            <person name="Liu Z.-P."/>
        </authorList>
    </citation>
    <scope>NUCLEOTIDE SEQUENCE [LARGE SCALE GENOMIC DNA]</scope>
    <source>
        <strain evidence="12 13">NEAU-ST5-21</strain>
    </source>
</reference>
<accession>A0A3M2HR95</accession>
<proteinExistence type="inferred from homology"/>
<dbReference type="InterPro" id="IPR000194">
    <property type="entry name" value="ATPase_F1/V1/A1_a/bsu_nucl-bd"/>
</dbReference>
<keyword evidence="5" id="KW-0067">ATP-binding</keyword>
<dbReference type="InterPro" id="IPR027417">
    <property type="entry name" value="P-loop_NTPase"/>
</dbReference>
<dbReference type="InterPro" id="IPR004100">
    <property type="entry name" value="ATPase_F1/V1/A1_a/bsu_N"/>
</dbReference>
<dbReference type="Pfam" id="PF00006">
    <property type="entry name" value="ATP-synt_ab"/>
    <property type="match status" value="1"/>
</dbReference>
<dbReference type="NCBIfam" id="TIGR01026">
    <property type="entry name" value="fliI_yscN"/>
    <property type="match status" value="1"/>
</dbReference>
<dbReference type="SUPFAM" id="SSF52540">
    <property type="entry name" value="P-loop containing nucleoside triphosphate hydrolases"/>
    <property type="match status" value="1"/>
</dbReference>
<evidence type="ECO:0000256" key="8">
    <source>
        <dbReference type="ARBA" id="ARBA00024342"/>
    </source>
</evidence>
<dbReference type="InterPro" id="IPR040627">
    <property type="entry name" value="T3SS_ATPase_C"/>
</dbReference>
<evidence type="ECO:0000256" key="7">
    <source>
        <dbReference type="ARBA" id="ARBA00022967"/>
    </source>
</evidence>
<dbReference type="GO" id="GO:0008564">
    <property type="term" value="F:protein-exporting ATPase activity"/>
    <property type="evidence" value="ECO:0007669"/>
    <property type="project" value="UniProtKB-EC"/>
</dbReference>
<evidence type="ECO:0000313" key="13">
    <source>
        <dbReference type="Proteomes" id="UP000269774"/>
    </source>
</evidence>
<dbReference type="Pfam" id="PF18269">
    <property type="entry name" value="T3SS_ATPase_C"/>
    <property type="match status" value="1"/>
</dbReference>
<evidence type="ECO:0000256" key="3">
    <source>
        <dbReference type="ARBA" id="ARBA00022490"/>
    </source>
</evidence>
<dbReference type="Gene3D" id="3.40.50.12240">
    <property type="match status" value="1"/>
</dbReference>
<dbReference type="CDD" id="cd01136">
    <property type="entry name" value="ATPase_flagellum-secretory_path_III"/>
    <property type="match status" value="1"/>
</dbReference>
<comment type="similarity">
    <text evidence="8">Belongs to the ATPase alpha/beta chains family. T3SS ATPase subfamily.</text>
</comment>
<dbReference type="InterPro" id="IPR003593">
    <property type="entry name" value="AAA+_ATPase"/>
</dbReference>
<dbReference type="PANTHER" id="PTHR15184:SF9">
    <property type="entry name" value="SPI-1 TYPE 3 SECRETION SYSTEM ATPASE"/>
    <property type="match status" value="1"/>
</dbReference>
<comment type="catalytic activity">
    <reaction evidence="10">
        <text>ATP + H2O + cellular proteinSide 1 = ADP + phosphate + cellular proteinSide 2.</text>
        <dbReference type="EC" id="7.4.2.8"/>
    </reaction>
</comment>
<evidence type="ECO:0000256" key="9">
    <source>
        <dbReference type="ARBA" id="ARBA00024382"/>
    </source>
</evidence>
<name>A0A3M2HR95_9GAMM</name>
<gene>
    <name evidence="12" type="ORF">EA797_09970</name>
</gene>
<dbReference type="InterPro" id="IPR050053">
    <property type="entry name" value="ATPase_alpha/beta_chains"/>
</dbReference>
<dbReference type="PROSITE" id="PS00152">
    <property type="entry name" value="ATPASE_ALPHA_BETA"/>
    <property type="match status" value="1"/>
</dbReference>
<feature type="domain" description="AAA+ ATPase" evidence="11">
    <location>
        <begin position="163"/>
        <end position="344"/>
    </location>
</feature>
<dbReference type="FunFam" id="3.40.50.12240:FF:000002">
    <property type="entry name" value="Flagellum-specific ATP synthase FliI"/>
    <property type="match status" value="1"/>
</dbReference>
<dbReference type="GO" id="GO:0005524">
    <property type="term" value="F:ATP binding"/>
    <property type="evidence" value="ECO:0007669"/>
    <property type="project" value="UniProtKB-KW"/>
</dbReference>
<evidence type="ECO:0000256" key="4">
    <source>
        <dbReference type="ARBA" id="ARBA00022741"/>
    </source>
</evidence>
<dbReference type="GO" id="GO:0005737">
    <property type="term" value="C:cytoplasm"/>
    <property type="evidence" value="ECO:0007669"/>
    <property type="project" value="UniProtKB-SubCell"/>
</dbReference>
<evidence type="ECO:0000256" key="6">
    <source>
        <dbReference type="ARBA" id="ARBA00022927"/>
    </source>
</evidence>
<dbReference type="GO" id="GO:0030254">
    <property type="term" value="P:protein secretion by the type III secretion system"/>
    <property type="evidence" value="ECO:0007669"/>
    <property type="project" value="InterPro"/>
</dbReference>
<dbReference type="PANTHER" id="PTHR15184">
    <property type="entry name" value="ATP SYNTHASE"/>
    <property type="match status" value="1"/>
</dbReference>
<evidence type="ECO:0000256" key="5">
    <source>
        <dbReference type="ARBA" id="ARBA00022840"/>
    </source>
</evidence>
<protein>
    <recommendedName>
        <fullName evidence="9">protein-secreting ATPase</fullName>
        <ecNumber evidence="9">7.4.2.8</ecNumber>
    </recommendedName>
</protein>
<keyword evidence="3" id="KW-0963">Cytoplasm</keyword>
<evidence type="ECO:0000256" key="10">
    <source>
        <dbReference type="ARBA" id="ARBA00034006"/>
    </source>
</evidence>
<sequence>MTFALDSLLPTLAKRLGHAQPRPMRGRIRSIRGTLVHASVAGVGIGELCHLSDPLSQRALQAEVVGFDGDEAILAPIGSLEGLSTRTEIVATGERSGVLVGDALLGRVISPLGSWLDGAPSATAGLLRYPLQAEPPAPFTRQLISEPMPLGVRAIDALLTVARGQRVGIFGEPGVGKSSLLAAIVTHCKADVIVIGLIGERGREVRELLDVHLGKGARARTVAVVSTSDRPATERVKAAYVATAQAEYHRDQGRNVVLLLDSLTRFARAQREIGLAVGEPPTRRGYPPSFFSALPRLLERSGPGERGSITALYTVLTEGDAGLDPVAEEARSILDGHIVLSAELAQRNHFPAIDVLHSRSRLMDKVVSAQQRQLAAHVRGLMARHADIELLMRTGDYVAGSDVLADEAIARHDAIEKFLRQDGDDYSSFDDSLQRLRTVLA</sequence>
<dbReference type="InterPro" id="IPR020003">
    <property type="entry name" value="ATPase_a/bsu_AS"/>
</dbReference>
<dbReference type="RefSeq" id="WP_122165053.1">
    <property type="nucleotide sequence ID" value="NZ_JAMOIB010000010.1"/>
</dbReference>
<organism evidence="12 13">
    <name type="scientific">Stutzerimonas zhaodongensis</name>
    <dbReference type="NCBI Taxonomy" id="1176257"/>
    <lineage>
        <taxon>Bacteria</taxon>
        <taxon>Pseudomonadati</taxon>
        <taxon>Pseudomonadota</taxon>
        <taxon>Gammaproteobacteria</taxon>
        <taxon>Pseudomonadales</taxon>
        <taxon>Pseudomonadaceae</taxon>
        <taxon>Stutzerimonas</taxon>
    </lineage>
</organism>
<dbReference type="GO" id="GO:0016887">
    <property type="term" value="F:ATP hydrolysis activity"/>
    <property type="evidence" value="ECO:0007669"/>
    <property type="project" value="InterPro"/>
</dbReference>
<evidence type="ECO:0000256" key="1">
    <source>
        <dbReference type="ARBA" id="ARBA00004496"/>
    </source>
</evidence>
<evidence type="ECO:0000259" key="11">
    <source>
        <dbReference type="SMART" id="SM00382"/>
    </source>
</evidence>
<keyword evidence="2" id="KW-0813">Transport</keyword>
<dbReference type="SMART" id="SM00382">
    <property type="entry name" value="AAA"/>
    <property type="match status" value="1"/>
</dbReference>
<evidence type="ECO:0000313" key="12">
    <source>
        <dbReference type="EMBL" id="RMH89859.1"/>
    </source>
</evidence>
<keyword evidence="7" id="KW-1278">Translocase</keyword>
<keyword evidence="4" id="KW-0547">Nucleotide-binding</keyword>
<evidence type="ECO:0000256" key="2">
    <source>
        <dbReference type="ARBA" id="ARBA00022448"/>
    </source>
</evidence>
<dbReference type="InterPro" id="IPR005714">
    <property type="entry name" value="ATPase_T3SS_FliI/YscN"/>
</dbReference>